<evidence type="ECO:0000313" key="2">
    <source>
        <dbReference type="Proteomes" id="UP000266841"/>
    </source>
</evidence>
<organism evidence="1 2">
    <name type="scientific">Thalassiosira oceanica</name>
    <name type="common">Marine diatom</name>
    <dbReference type="NCBI Taxonomy" id="159749"/>
    <lineage>
        <taxon>Eukaryota</taxon>
        <taxon>Sar</taxon>
        <taxon>Stramenopiles</taxon>
        <taxon>Ochrophyta</taxon>
        <taxon>Bacillariophyta</taxon>
        <taxon>Coscinodiscophyceae</taxon>
        <taxon>Thalassiosirophycidae</taxon>
        <taxon>Thalassiosirales</taxon>
        <taxon>Thalassiosiraceae</taxon>
        <taxon>Thalassiosira</taxon>
    </lineage>
</organism>
<dbReference type="Proteomes" id="UP000266841">
    <property type="component" value="Unassembled WGS sequence"/>
</dbReference>
<dbReference type="EMBL" id="AGNL01015808">
    <property type="protein sequence ID" value="EJK65448.1"/>
    <property type="molecule type" value="Genomic_DNA"/>
</dbReference>
<sequence>MRNAASNLNGVQCARQIKAGLTAALVTLWSGQRRGKSVATKWDAAGSSRTSGSDCPLSTTTSIASHGYSASAQAFLQVGMSQIQASSSALTRRGSSSGSAKVVGSQVSLATMTGRPSVDKAGVQPGRVGWRSVLAFVTYIPLSSCDVAWYCAASSYCSSSSFSSVSPLQQRREVSEVDSWSVVRRPSLAIRSECCVARHATCGQSEGKGEGGKIGSWQALALSVVAFQTRKKCMVQNFPPSPLVYTVILDNIDLHGQLDHKETHSDEAEATQHT</sequence>
<gene>
    <name evidence="1" type="ORF">THAOC_13685</name>
</gene>
<evidence type="ECO:0000313" key="1">
    <source>
        <dbReference type="EMBL" id="EJK65448.1"/>
    </source>
</evidence>
<name>K0SGX9_THAOC</name>
<comment type="caution">
    <text evidence="1">The sequence shown here is derived from an EMBL/GenBank/DDBJ whole genome shotgun (WGS) entry which is preliminary data.</text>
</comment>
<reference evidence="1 2" key="1">
    <citation type="journal article" date="2012" name="Genome Biol.">
        <title>Genome and low-iron response of an oceanic diatom adapted to chronic iron limitation.</title>
        <authorList>
            <person name="Lommer M."/>
            <person name="Specht M."/>
            <person name="Roy A.S."/>
            <person name="Kraemer L."/>
            <person name="Andreson R."/>
            <person name="Gutowska M.A."/>
            <person name="Wolf J."/>
            <person name="Bergner S.V."/>
            <person name="Schilhabel M.B."/>
            <person name="Klostermeier U.C."/>
            <person name="Beiko R.G."/>
            <person name="Rosenstiel P."/>
            <person name="Hippler M."/>
            <person name="Laroche J."/>
        </authorList>
    </citation>
    <scope>NUCLEOTIDE SEQUENCE [LARGE SCALE GENOMIC DNA]</scope>
    <source>
        <strain evidence="1 2">CCMP1005</strain>
    </source>
</reference>
<dbReference type="AlphaFoldDB" id="K0SGX9"/>
<accession>K0SGX9</accession>
<keyword evidence="2" id="KW-1185">Reference proteome</keyword>
<protein>
    <submittedName>
        <fullName evidence="1">Uncharacterized protein</fullName>
    </submittedName>
</protein>
<proteinExistence type="predicted"/>